<protein>
    <submittedName>
        <fullName evidence="1">Uncharacterized protein</fullName>
    </submittedName>
</protein>
<evidence type="ECO:0000313" key="2">
    <source>
        <dbReference type="Proteomes" id="UP000217790"/>
    </source>
</evidence>
<dbReference type="InParanoid" id="A0A2H3D9K8"/>
<name>A0A2H3D9K8_ARMGA</name>
<proteinExistence type="predicted"/>
<keyword evidence="2" id="KW-1185">Reference proteome</keyword>
<evidence type="ECO:0000313" key="1">
    <source>
        <dbReference type="EMBL" id="PBK84963.1"/>
    </source>
</evidence>
<dbReference type="AlphaFoldDB" id="A0A2H3D9K8"/>
<organism evidence="1 2">
    <name type="scientific">Armillaria gallica</name>
    <name type="common">Bulbous honey fungus</name>
    <name type="synonym">Armillaria bulbosa</name>
    <dbReference type="NCBI Taxonomy" id="47427"/>
    <lineage>
        <taxon>Eukaryota</taxon>
        <taxon>Fungi</taxon>
        <taxon>Dikarya</taxon>
        <taxon>Basidiomycota</taxon>
        <taxon>Agaricomycotina</taxon>
        <taxon>Agaricomycetes</taxon>
        <taxon>Agaricomycetidae</taxon>
        <taxon>Agaricales</taxon>
        <taxon>Marasmiineae</taxon>
        <taxon>Physalacriaceae</taxon>
        <taxon>Armillaria</taxon>
    </lineage>
</organism>
<dbReference type="EMBL" id="KZ293694">
    <property type="protein sequence ID" value="PBK84963.1"/>
    <property type="molecule type" value="Genomic_DNA"/>
</dbReference>
<reference evidence="2" key="1">
    <citation type="journal article" date="2017" name="Nat. Ecol. Evol.">
        <title>Genome expansion and lineage-specific genetic innovations in the forest pathogenic fungi Armillaria.</title>
        <authorList>
            <person name="Sipos G."/>
            <person name="Prasanna A.N."/>
            <person name="Walter M.C."/>
            <person name="O'Connor E."/>
            <person name="Balint B."/>
            <person name="Krizsan K."/>
            <person name="Kiss B."/>
            <person name="Hess J."/>
            <person name="Varga T."/>
            <person name="Slot J."/>
            <person name="Riley R."/>
            <person name="Boka B."/>
            <person name="Rigling D."/>
            <person name="Barry K."/>
            <person name="Lee J."/>
            <person name="Mihaltcheva S."/>
            <person name="LaButti K."/>
            <person name="Lipzen A."/>
            <person name="Waldron R."/>
            <person name="Moloney N.M."/>
            <person name="Sperisen C."/>
            <person name="Kredics L."/>
            <person name="Vagvoelgyi C."/>
            <person name="Patrignani A."/>
            <person name="Fitzpatrick D."/>
            <person name="Nagy I."/>
            <person name="Doyle S."/>
            <person name="Anderson J.B."/>
            <person name="Grigoriev I.V."/>
            <person name="Gueldener U."/>
            <person name="Muensterkoetter M."/>
            <person name="Nagy L.G."/>
        </authorList>
    </citation>
    <scope>NUCLEOTIDE SEQUENCE [LARGE SCALE GENOMIC DNA]</scope>
    <source>
        <strain evidence="2">Ar21-2</strain>
    </source>
</reference>
<sequence length="165" mass="18886">MRDLFLRGVPDLLKIEKNEGITSSSAPNAFIDDSPPFLSYNKSWRYFQETQKNTDYQDTMQLNASTGPQTLFAIYYKSLLSPVIVAPQADELDDSIWPSAVKLLREEVDNFAKILNVLDSDGFFINSGKSEPFENDFMVRFWPTNKRIPPDHQRNTQTVDTLDAL</sequence>
<dbReference type="Proteomes" id="UP000217790">
    <property type="component" value="Unassembled WGS sequence"/>
</dbReference>
<gene>
    <name evidence="1" type="ORF">ARMGADRAFT_1036675</name>
</gene>
<accession>A0A2H3D9K8</accession>